<feature type="non-terminal residue" evidence="2">
    <location>
        <position position="1"/>
    </location>
</feature>
<evidence type="ECO:0000256" key="1">
    <source>
        <dbReference type="SAM" id="SignalP"/>
    </source>
</evidence>
<dbReference type="AlphaFoldDB" id="A0ABD0J0N2"/>
<evidence type="ECO:0000313" key="2">
    <source>
        <dbReference type="EMBL" id="KAK7441396.1"/>
    </source>
</evidence>
<evidence type="ECO:0000313" key="3">
    <source>
        <dbReference type="Proteomes" id="UP001519460"/>
    </source>
</evidence>
<feature type="chain" id="PRO_5044848758" evidence="1">
    <location>
        <begin position="25"/>
        <end position="138"/>
    </location>
</feature>
<keyword evidence="3" id="KW-1185">Reference proteome</keyword>
<gene>
    <name evidence="2" type="ORF">BaRGS_00040578</name>
</gene>
<protein>
    <submittedName>
        <fullName evidence="2">Uncharacterized protein</fullName>
    </submittedName>
</protein>
<dbReference type="Proteomes" id="UP001519460">
    <property type="component" value="Unassembled WGS sequence"/>
</dbReference>
<organism evidence="2 3">
    <name type="scientific">Batillaria attramentaria</name>
    <dbReference type="NCBI Taxonomy" id="370345"/>
    <lineage>
        <taxon>Eukaryota</taxon>
        <taxon>Metazoa</taxon>
        <taxon>Spiralia</taxon>
        <taxon>Lophotrochozoa</taxon>
        <taxon>Mollusca</taxon>
        <taxon>Gastropoda</taxon>
        <taxon>Caenogastropoda</taxon>
        <taxon>Sorbeoconcha</taxon>
        <taxon>Cerithioidea</taxon>
        <taxon>Batillariidae</taxon>
        <taxon>Batillaria</taxon>
    </lineage>
</organism>
<accession>A0ABD0J0N2</accession>
<feature type="signal peptide" evidence="1">
    <location>
        <begin position="1"/>
        <end position="24"/>
    </location>
</feature>
<dbReference type="EMBL" id="JACVVK020000853">
    <property type="protein sequence ID" value="KAK7441396.1"/>
    <property type="molecule type" value="Genomic_DNA"/>
</dbReference>
<reference evidence="2 3" key="1">
    <citation type="journal article" date="2023" name="Sci. Data">
        <title>Genome assembly of the Korean intertidal mud-creeper Batillaria attramentaria.</title>
        <authorList>
            <person name="Patra A.K."/>
            <person name="Ho P.T."/>
            <person name="Jun S."/>
            <person name="Lee S.J."/>
            <person name="Kim Y."/>
            <person name="Won Y.J."/>
        </authorList>
    </citation>
    <scope>NUCLEOTIDE SEQUENCE [LARGE SCALE GENOMIC DNA]</scope>
    <source>
        <strain evidence="2">Wonlab-2016</strain>
    </source>
</reference>
<keyword evidence="1" id="KW-0732">Signal</keyword>
<sequence length="138" mass="15166">NRVILRVIALFINWIAIFVGPSSACGAGTFFLRVDCSVKRSGSNFVLTSDKLDGKNPGPVNLEWVPSSVDVGKSKGRMKTTNTEKEEFVAETKLFSNTVAAKLEKANGKIDENRMKVTLTTRKGQTLSEVEKEEIMTP</sequence>
<proteinExistence type="predicted"/>
<name>A0ABD0J0N2_9CAEN</name>
<comment type="caution">
    <text evidence="2">The sequence shown here is derived from an EMBL/GenBank/DDBJ whole genome shotgun (WGS) entry which is preliminary data.</text>
</comment>